<organism evidence="2 3">
    <name type="scientific">Ideonella lacteola</name>
    <dbReference type="NCBI Taxonomy" id="2984193"/>
    <lineage>
        <taxon>Bacteria</taxon>
        <taxon>Pseudomonadati</taxon>
        <taxon>Pseudomonadota</taxon>
        <taxon>Betaproteobacteria</taxon>
        <taxon>Burkholderiales</taxon>
        <taxon>Sphaerotilaceae</taxon>
        <taxon>Ideonella</taxon>
    </lineage>
</organism>
<evidence type="ECO:0000256" key="1">
    <source>
        <dbReference type="SAM" id="MobiDB-lite"/>
    </source>
</evidence>
<dbReference type="RefSeq" id="WP_341425917.1">
    <property type="nucleotide sequence ID" value="NZ_JBBUTG010000005.1"/>
</dbReference>
<sequence length="160" mass="16935">MIGALGLVIFSDEPGAKTEVVAAAPARTSSRLPAADRPGTTAAVTLPRLLDRQSLFAAAGKRGAGSDLFAGRDWTPPPPAAAESEAAAPEAPPFPFEYIGKKREAGAWTVFLAKDESTFVLKEDEVAEQAFKVVKIAPPELTVLYLPMNHTYKISIGEAE</sequence>
<reference evidence="2 3" key="1">
    <citation type="submission" date="2024-04" db="EMBL/GenBank/DDBJ databases">
        <title>Novel species of the genus Ideonella isolated from streams.</title>
        <authorList>
            <person name="Lu H."/>
        </authorList>
    </citation>
    <scope>NUCLEOTIDE SEQUENCE [LARGE SCALE GENOMIC DNA]</scope>
    <source>
        <strain evidence="2 3">DXS29W</strain>
    </source>
</reference>
<evidence type="ECO:0000313" key="2">
    <source>
        <dbReference type="EMBL" id="MEK8031540.1"/>
    </source>
</evidence>
<name>A0ABU9BNK1_9BURK</name>
<protein>
    <recommendedName>
        <fullName evidence="4">Prolin-rich transmembrane protein</fullName>
    </recommendedName>
</protein>
<evidence type="ECO:0008006" key="4">
    <source>
        <dbReference type="Google" id="ProtNLM"/>
    </source>
</evidence>
<accession>A0ABU9BNK1</accession>
<dbReference type="Proteomes" id="UP001371218">
    <property type="component" value="Unassembled WGS sequence"/>
</dbReference>
<feature type="region of interest" description="Disordered" evidence="1">
    <location>
        <begin position="65"/>
        <end position="91"/>
    </location>
</feature>
<evidence type="ECO:0000313" key="3">
    <source>
        <dbReference type="Proteomes" id="UP001371218"/>
    </source>
</evidence>
<comment type="caution">
    <text evidence="2">The sequence shown here is derived from an EMBL/GenBank/DDBJ whole genome shotgun (WGS) entry which is preliminary data.</text>
</comment>
<gene>
    <name evidence="2" type="ORF">AACH06_11995</name>
</gene>
<proteinExistence type="predicted"/>
<keyword evidence="3" id="KW-1185">Reference proteome</keyword>
<dbReference type="EMBL" id="JBBUTG010000005">
    <property type="protein sequence ID" value="MEK8031540.1"/>
    <property type="molecule type" value="Genomic_DNA"/>
</dbReference>